<dbReference type="InterPro" id="IPR050173">
    <property type="entry name" value="ABC_transporter_C-like"/>
</dbReference>
<dbReference type="EMBL" id="BCLY01000004">
    <property type="protein sequence ID" value="GAQ03967.1"/>
    <property type="molecule type" value="Genomic_DNA"/>
</dbReference>
<name>A0AAN4T7Q4_ASPLE</name>
<reference evidence="3 4" key="1">
    <citation type="submission" date="2015-11" db="EMBL/GenBank/DDBJ databases">
        <title>Aspergillus lentulus strain IFM 54703T.</title>
        <authorList>
            <person name="Kusuya Y."/>
            <person name="Sakai K."/>
            <person name="Kamei K."/>
            <person name="Takahashi H."/>
            <person name="Yaguchi T."/>
        </authorList>
    </citation>
    <scope>NUCLEOTIDE SEQUENCE [LARGE SCALE GENOMIC DNA]</scope>
    <source>
        <strain evidence="3 4">IFM 54703</strain>
    </source>
</reference>
<evidence type="ECO:0000313" key="4">
    <source>
        <dbReference type="Proteomes" id="UP000051487"/>
    </source>
</evidence>
<dbReference type="PANTHER" id="PTHR24223:SF464">
    <property type="entry name" value="ABC-TYPE TRANSPORTER CICA"/>
    <property type="match status" value="1"/>
</dbReference>
<protein>
    <submittedName>
        <fullName evidence="3">Uncharacterized protein</fullName>
    </submittedName>
</protein>
<keyword evidence="1" id="KW-0547">Nucleotide-binding</keyword>
<dbReference type="PANTHER" id="PTHR24223">
    <property type="entry name" value="ATP-BINDING CASSETTE SUB-FAMILY C"/>
    <property type="match status" value="1"/>
</dbReference>
<evidence type="ECO:0000313" key="3">
    <source>
        <dbReference type="EMBL" id="GAQ03967.1"/>
    </source>
</evidence>
<dbReference type="AlphaFoldDB" id="A0AAN4T7Q4"/>
<keyword evidence="2" id="KW-0067">ATP-binding</keyword>
<sequence length="161" mass="18378">MRMTIDEMKSTYFLTRVNQHWPSACLNTIRIVMVFVPGCCYVALSISPSIAGPALAYILTTVQTLQFTVRQLAEVESHMNVVEQLNYHAMQLEMEEMEDVSAQHDALSKLSPAWAEAGKITFANMHMWHHPRLPLLLRGLDLEICAAKHIAFIGMHWRQQI</sequence>
<accession>A0AAN4T7Q4</accession>
<gene>
    <name evidence="3" type="ORF">ALT_1288</name>
</gene>
<dbReference type="GO" id="GO:0016020">
    <property type="term" value="C:membrane"/>
    <property type="evidence" value="ECO:0007669"/>
    <property type="project" value="TreeGrafter"/>
</dbReference>
<proteinExistence type="predicted"/>
<dbReference type="GO" id="GO:0005524">
    <property type="term" value="F:ATP binding"/>
    <property type="evidence" value="ECO:0007669"/>
    <property type="project" value="UniProtKB-KW"/>
</dbReference>
<evidence type="ECO:0000256" key="1">
    <source>
        <dbReference type="ARBA" id="ARBA00022741"/>
    </source>
</evidence>
<dbReference type="GO" id="GO:0042626">
    <property type="term" value="F:ATPase-coupled transmembrane transporter activity"/>
    <property type="evidence" value="ECO:0007669"/>
    <property type="project" value="TreeGrafter"/>
</dbReference>
<evidence type="ECO:0000256" key="2">
    <source>
        <dbReference type="ARBA" id="ARBA00022840"/>
    </source>
</evidence>
<comment type="caution">
    <text evidence="3">The sequence shown here is derived from an EMBL/GenBank/DDBJ whole genome shotgun (WGS) entry which is preliminary data.</text>
</comment>
<organism evidence="3 4">
    <name type="scientific">Aspergillus lentulus</name>
    <dbReference type="NCBI Taxonomy" id="293939"/>
    <lineage>
        <taxon>Eukaryota</taxon>
        <taxon>Fungi</taxon>
        <taxon>Dikarya</taxon>
        <taxon>Ascomycota</taxon>
        <taxon>Pezizomycotina</taxon>
        <taxon>Eurotiomycetes</taxon>
        <taxon>Eurotiomycetidae</taxon>
        <taxon>Eurotiales</taxon>
        <taxon>Aspergillaceae</taxon>
        <taxon>Aspergillus</taxon>
        <taxon>Aspergillus subgen. Fumigati</taxon>
    </lineage>
</organism>
<dbReference type="Proteomes" id="UP000051487">
    <property type="component" value="Unassembled WGS sequence"/>
</dbReference>